<organism evidence="2 3">
    <name type="scientific">Enterococcus devriesei</name>
    <dbReference type="NCBI Taxonomy" id="319970"/>
    <lineage>
        <taxon>Bacteria</taxon>
        <taxon>Bacillati</taxon>
        <taxon>Bacillota</taxon>
        <taxon>Bacilli</taxon>
        <taxon>Lactobacillales</taxon>
        <taxon>Enterococcaceae</taxon>
        <taxon>Enterococcus</taxon>
    </lineage>
</organism>
<gene>
    <name evidence="2" type="ORF">RV00_GL002501</name>
</gene>
<evidence type="ECO:0000313" key="2">
    <source>
        <dbReference type="EMBL" id="OJG35747.1"/>
    </source>
</evidence>
<evidence type="ECO:0000256" key="1">
    <source>
        <dbReference type="SAM" id="MobiDB-lite"/>
    </source>
</evidence>
<sequence length="61" mass="7189">MELMAMNKVQEVKELLTDTVTKIYSTVKDHSLEVTKEKGQAPRVRTLRPTRHTIKWKSRNH</sequence>
<evidence type="ECO:0000313" key="3">
    <source>
        <dbReference type="Proteomes" id="UP000183700"/>
    </source>
</evidence>
<protein>
    <submittedName>
        <fullName evidence="2">Uncharacterized protein</fullName>
    </submittedName>
</protein>
<feature type="region of interest" description="Disordered" evidence="1">
    <location>
        <begin position="35"/>
        <end position="61"/>
    </location>
</feature>
<dbReference type="EMBL" id="JXKM01000005">
    <property type="protein sequence ID" value="OJG35747.1"/>
    <property type="molecule type" value="Genomic_DNA"/>
</dbReference>
<dbReference type="Proteomes" id="UP000183700">
    <property type="component" value="Unassembled WGS sequence"/>
</dbReference>
<feature type="compositionally biased region" description="Basic residues" evidence="1">
    <location>
        <begin position="45"/>
        <end position="61"/>
    </location>
</feature>
<keyword evidence="3" id="KW-1185">Reference proteome</keyword>
<accession>A0A1L8SUG6</accession>
<comment type="caution">
    <text evidence="2">The sequence shown here is derived from an EMBL/GenBank/DDBJ whole genome shotgun (WGS) entry which is preliminary data.</text>
</comment>
<reference evidence="2 3" key="1">
    <citation type="submission" date="2014-12" db="EMBL/GenBank/DDBJ databases">
        <title>Draft genome sequences of 29 type strains of Enterococci.</title>
        <authorList>
            <person name="Zhong Z."/>
            <person name="Sun Z."/>
            <person name="Liu W."/>
            <person name="Zhang W."/>
            <person name="Zhang H."/>
        </authorList>
    </citation>
    <scope>NUCLEOTIDE SEQUENCE [LARGE SCALE GENOMIC DNA]</scope>
    <source>
        <strain evidence="2 3">DSM 22802</strain>
    </source>
</reference>
<proteinExistence type="predicted"/>
<dbReference type="AlphaFoldDB" id="A0A1L8SUG6"/>
<name>A0A1L8SUG6_9ENTE</name>